<sequence length="87" mass="10085">MLAKEEIKHIAKLARLGLTEKEIERFQKELSKILDYVEKLKEVDVSSVEPTSHSVLLKNVTRKDEVFKFSKKLIEGYLKVKSVLKGR</sequence>
<keyword evidence="2" id="KW-0808">Transferase</keyword>
<dbReference type="GO" id="GO:0006450">
    <property type="term" value="P:regulation of translational fidelity"/>
    <property type="evidence" value="ECO:0007669"/>
    <property type="project" value="InterPro"/>
</dbReference>
<keyword evidence="1" id="KW-0067">ATP-binding</keyword>
<dbReference type="InterPro" id="IPR003837">
    <property type="entry name" value="GatC"/>
</dbReference>
<protein>
    <recommendedName>
        <fullName evidence="1">Aspartyl/glutamyl-tRNA(Asn/Gln) amidotransferase subunit C</fullName>
        <shortName evidence="1">Asp/Glu-ADT subunit C</shortName>
        <ecNumber evidence="1">6.3.5.-</ecNumber>
    </recommendedName>
</protein>
<accession>A0A1G2EDP0</accession>
<dbReference type="Proteomes" id="UP000176406">
    <property type="component" value="Unassembled WGS sequence"/>
</dbReference>
<reference evidence="2 3" key="1">
    <citation type="journal article" date="2016" name="Nat. Commun.">
        <title>Thousands of microbial genomes shed light on interconnected biogeochemical processes in an aquifer system.</title>
        <authorList>
            <person name="Anantharaman K."/>
            <person name="Brown C.T."/>
            <person name="Hug L.A."/>
            <person name="Sharon I."/>
            <person name="Castelle C.J."/>
            <person name="Probst A.J."/>
            <person name="Thomas B.C."/>
            <person name="Singh A."/>
            <person name="Wilkins M.J."/>
            <person name="Karaoz U."/>
            <person name="Brodie E.L."/>
            <person name="Williams K.H."/>
            <person name="Hubbard S.S."/>
            <person name="Banfield J.F."/>
        </authorList>
    </citation>
    <scope>NUCLEOTIDE SEQUENCE [LARGE SCALE GENOMIC DNA]</scope>
</reference>
<dbReference type="Gene3D" id="1.10.20.60">
    <property type="entry name" value="Glu-tRNAGln amidotransferase C subunit, N-terminal domain"/>
    <property type="match status" value="1"/>
</dbReference>
<organism evidence="2 3">
    <name type="scientific">Candidatus Nealsonbacteria bacterium RIFCSPLOWO2_01_FULL_41_9</name>
    <dbReference type="NCBI Taxonomy" id="1801671"/>
    <lineage>
        <taxon>Bacteria</taxon>
        <taxon>Candidatus Nealsoniibacteriota</taxon>
    </lineage>
</organism>
<dbReference type="HAMAP" id="MF_00122">
    <property type="entry name" value="GatC"/>
    <property type="match status" value="1"/>
</dbReference>
<keyword evidence="1" id="KW-0648">Protein biosynthesis</keyword>
<dbReference type="NCBIfam" id="TIGR00135">
    <property type="entry name" value="gatC"/>
    <property type="match status" value="1"/>
</dbReference>
<dbReference type="EMBL" id="MHMG01000004">
    <property type="protein sequence ID" value="OGZ23935.1"/>
    <property type="molecule type" value="Genomic_DNA"/>
</dbReference>
<dbReference type="GO" id="GO:0006412">
    <property type="term" value="P:translation"/>
    <property type="evidence" value="ECO:0007669"/>
    <property type="project" value="UniProtKB-UniRule"/>
</dbReference>
<evidence type="ECO:0000313" key="2">
    <source>
        <dbReference type="EMBL" id="OGZ23935.1"/>
    </source>
</evidence>
<gene>
    <name evidence="1 2" type="primary">gatC</name>
    <name evidence="2" type="ORF">A3A08_01870</name>
</gene>
<dbReference type="InterPro" id="IPR036113">
    <property type="entry name" value="Asp/Glu-ADT_sf_sub_c"/>
</dbReference>
<dbReference type="GO" id="GO:0016740">
    <property type="term" value="F:transferase activity"/>
    <property type="evidence" value="ECO:0007669"/>
    <property type="project" value="UniProtKB-KW"/>
</dbReference>
<comment type="function">
    <text evidence="1">Allows the formation of correctly charged Asn-tRNA(Asn) or Gln-tRNA(Gln) through the transamidation of misacylated Asp-tRNA(Asn) or Glu-tRNA(Gln) in organisms which lack either or both of asparaginyl-tRNA or glutaminyl-tRNA synthetases. The reaction takes place in the presence of glutamine and ATP through an activated phospho-Asp-tRNA(Asn) or phospho-Glu-tRNA(Gln).</text>
</comment>
<dbReference type="PANTHER" id="PTHR15004">
    <property type="entry name" value="GLUTAMYL-TRNA(GLN) AMIDOTRANSFERASE SUBUNIT C, MITOCHONDRIAL"/>
    <property type="match status" value="1"/>
</dbReference>
<comment type="subunit">
    <text evidence="1">Heterotrimer of A, B and C subunits.</text>
</comment>
<name>A0A1G2EDP0_9BACT</name>
<comment type="catalytic activity">
    <reaction evidence="1">
        <text>L-aspartyl-tRNA(Asn) + L-glutamine + ATP + H2O = L-asparaginyl-tRNA(Asn) + L-glutamate + ADP + phosphate + 2 H(+)</text>
        <dbReference type="Rhea" id="RHEA:14513"/>
        <dbReference type="Rhea" id="RHEA-COMP:9674"/>
        <dbReference type="Rhea" id="RHEA-COMP:9677"/>
        <dbReference type="ChEBI" id="CHEBI:15377"/>
        <dbReference type="ChEBI" id="CHEBI:15378"/>
        <dbReference type="ChEBI" id="CHEBI:29985"/>
        <dbReference type="ChEBI" id="CHEBI:30616"/>
        <dbReference type="ChEBI" id="CHEBI:43474"/>
        <dbReference type="ChEBI" id="CHEBI:58359"/>
        <dbReference type="ChEBI" id="CHEBI:78515"/>
        <dbReference type="ChEBI" id="CHEBI:78516"/>
        <dbReference type="ChEBI" id="CHEBI:456216"/>
    </reaction>
</comment>
<dbReference type="GO" id="GO:0005524">
    <property type="term" value="F:ATP binding"/>
    <property type="evidence" value="ECO:0007669"/>
    <property type="project" value="UniProtKB-KW"/>
</dbReference>
<evidence type="ECO:0000313" key="3">
    <source>
        <dbReference type="Proteomes" id="UP000176406"/>
    </source>
</evidence>
<evidence type="ECO:0000256" key="1">
    <source>
        <dbReference type="HAMAP-Rule" id="MF_00122"/>
    </source>
</evidence>
<dbReference type="SUPFAM" id="SSF141000">
    <property type="entry name" value="Glu-tRNAGln amidotransferase C subunit"/>
    <property type="match status" value="1"/>
</dbReference>
<dbReference type="GO" id="GO:0050566">
    <property type="term" value="F:asparaginyl-tRNA synthase (glutamine-hydrolyzing) activity"/>
    <property type="evidence" value="ECO:0007669"/>
    <property type="project" value="RHEA"/>
</dbReference>
<proteinExistence type="inferred from homology"/>
<dbReference type="AlphaFoldDB" id="A0A1G2EDP0"/>
<dbReference type="GO" id="GO:0070681">
    <property type="term" value="P:glutaminyl-tRNAGln biosynthesis via transamidation"/>
    <property type="evidence" value="ECO:0007669"/>
    <property type="project" value="TreeGrafter"/>
</dbReference>
<dbReference type="GO" id="GO:0050567">
    <property type="term" value="F:glutaminyl-tRNA synthase (glutamine-hydrolyzing) activity"/>
    <property type="evidence" value="ECO:0007669"/>
    <property type="project" value="UniProtKB-UniRule"/>
</dbReference>
<comment type="similarity">
    <text evidence="1">Belongs to the GatC family.</text>
</comment>
<comment type="catalytic activity">
    <reaction evidence="1">
        <text>L-glutamyl-tRNA(Gln) + L-glutamine + ATP + H2O = L-glutaminyl-tRNA(Gln) + L-glutamate + ADP + phosphate + H(+)</text>
        <dbReference type="Rhea" id="RHEA:17521"/>
        <dbReference type="Rhea" id="RHEA-COMP:9681"/>
        <dbReference type="Rhea" id="RHEA-COMP:9684"/>
        <dbReference type="ChEBI" id="CHEBI:15377"/>
        <dbReference type="ChEBI" id="CHEBI:15378"/>
        <dbReference type="ChEBI" id="CHEBI:29985"/>
        <dbReference type="ChEBI" id="CHEBI:30616"/>
        <dbReference type="ChEBI" id="CHEBI:43474"/>
        <dbReference type="ChEBI" id="CHEBI:58359"/>
        <dbReference type="ChEBI" id="CHEBI:78520"/>
        <dbReference type="ChEBI" id="CHEBI:78521"/>
        <dbReference type="ChEBI" id="CHEBI:456216"/>
    </reaction>
</comment>
<dbReference type="PANTHER" id="PTHR15004:SF0">
    <property type="entry name" value="GLUTAMYL-TRNA(GLN) AMIDOTRANSFERASE SUBUNIT C, MITOCHONDRIAL"/>
    <property type="match status" value="1"/>
</dbReference>
<keyword evidence="1" id="KW-0547">Nucleotide-binding</keyword>
<comment type="caution">
    <text evidence="2">The sequence shown here is derived from an EMBL/GenBank/DDBJ whole genome shotgun (WGS) entry which is preliminary data.</text>
</comment>
<dbReference type="Pfam" id="PF02686">
    <property type="entry name" value="GatC"/>
    <property type="match status" value="1"/>
</dbReference>
<dbReference type="EC" id="6.3.5.-" evidence="1"/>
<keyword evidence="1" id="KW-0436">Ligase</keyword>